<name>A0AC61NNV3_9BACT</name>
<reference evidence="1" key="1">
    <citation type="submission" date="2021-08" db="EMBL/GenBank/DDBJ databases">
        <title>Novel anaerobic bacterium isolated from sea squirt in East Sea, Republic of Korea.</title>
        <authorList>
            <person name="Nguyen T.H."/>
            <person name="Li Z."/>
            <person name="Lee Y.-J."/>
            <person name="Ko J."/>
            <person name="Kim S.-G."/>
        </authorList>
    </citation>
    <scope>NUCLEOTIDE SEQUENCE</scope>
    <source>
        <strain evidence="1">KCTC 25031</strain>
    </source>
</reference>
<organism evidence="1 2">
    <name type="scientific">Halosquirtibacter laminarini</name>
    <dbReference type="NCBI Taxonomy" id="3374600"/>
    <lineage>
        <taxon>Bacteria</taxon>
        <taxon>Pseudomonadati</taxon>
        <taxon>Bacteroidota</taxon>
        <taxon>Bacteroidia</taxon>
        <taxon>Marinilabiliales</taxon>
        <taxon>Prolixibacteraceae</taxon>
        <taxon>Halosquirtibacter</taxon>
    </lineage>
</organism>
<accession>A0AC61NNV3</accession>
<dbReference type="EMBL" id="CP081303">
    <property type="protein sequence ID" value="QZE14705.1"/>
    <property type="molecule type" value="Genomic_DNA"/>
</dbReference>
<gene>
    <name evidence="1" type="primary">gldE</name>
    <name evidence="1" type="ORF">K4L44_02260</name>
</gene>
<evidence type="ECO:0000313" key="1">
    <source>
        <dbReference type="EMBL" id="QZE14705.1"/>
    </source>
</evidence>
<proteinExistence type="predicted"/>
<dbReference type="Proteomes" id="UP000826212">
    <property type="component" value="Chromosome"/>
</dbReference>
<sequence length="432" mass="48943">MIIALDNIKFMSFDIHDFVGLIILFVLLILSGLISGSEASFFALSPHDIDRLKSKDNKKGAATITLLKQPEQLLGSILIANNFINIGIVLLSSKITSSLIDFSNAPTIGFVFQTIIITFLILLFGEIIPKVLATKQPYAFSLRMTSTFTILNKIFKPLNTVLIKSTSIVNKKVGHHKNNMSVSDLSHALSLTEEHEIQEDKEILEGIVKFGKKSVVEIMCSRLDTIALDCNESFTTVIQTINNSGYSRIPIFEDTFDNIRGVLYIKDLLAHLHKGNTFRWQTLIRPPFYIPENKKIDDLLEEFQKTKIHMAFVIDEYGGVSGIVTLEDVLEEIVGEISDEFDEDEKNYTKVDNDTYIFDAKTLLVDFLRDLHLDEEYLDDVKGDADTIAGLLLEIKGDFPLVKEKIQIRNIDFIVEKMDSRRIIEIRVIFKS</sequence>
<evidence type="ECO:0000313" key="2">
    <source>
        <dbReference type="Proteomes" id="UP000826212"/>
    </source>
</evidence>
<protein>
    <submittedName>
        <fullName evidence="1">Gliding motility-associated protein GldE</fullName>
    </submittedName>
</protein>
<keyword evidence="2" id="KW-1185">Reference proteome</keyword>